<evidence type="ECO:0000313" key="7">
    <source>
        <dbReference type="Proteomes" id="UP000828390"/>
    </source>
</evidence>
<keyword evidence="1" id="KW-1015">Disulfide bond</keyword>
<dbReference type="OrthoDB" id="10002959at2759"/>
<dbReference type="PRINTS" id="PR00722">
    <property type="entry name" value="CHYMOTRYPSIN"/>
</dbReference>
<dbReference type="PROSITE" id="PS00134">
    <property type="entry name" value="TRYPSIN_HIS"/>
    <property type="match status" value="1"/>
</dbReference>
<comment type="caution">
    <text evidence="6">The sequence shown here is derived from an EMBL/GenBank/DDBJ whole genome shotgun (WGS) entry which is preliminary data.</text>
</comment>
<proteinExistence type="inferred from homology"/>
<reference evidence="6" key="2">
    <citation type="submission" date="2020-11" db="EMBL/GenBank/DDBJ databases">
        <authorList>
            <person name="McCartney M.A."/>
            <person name="Auch B."/>
            <person name="Kono T."/>
            <person name="Mallez S."/>
            <person name="Becker A."/>
            <person name="Gohl D.M."/>
            <person name="Silverstein K.A.T."/>
            <person name="Koren S."/>
            <person name="Bechman K.B."/>
            <person name="Herman A."/>
            <person name="Abrahante J.E."/>
            <person name="Garbe J."/>
        </authorList>
    </citation>
    <scope>NUCLEOTIDE SEQUENCE</scope>
    <source>
        <strain evidence="6">Duluth1</strain>
        <tissue evidence="6">Whole animal</tissue>
    </source>
</reference>
<dbReference type="Gene3D" id="2.40.10.10">
    <property type="entry name" value="Trypsin-like serine proteases"/>
    <property type="match status" value="1"/>
</dbReference>
<keyword evidence="7" id="KW-1185">Reference proteome</keyword>
<dbReference type="InterPro" id="IPR033116">
    <property type="entry name" value="TRYPSIN_SER"/>
</dbReference>
<evidence type="ECO:0000256" key="1">
    <source>
        <dbReference type="ARBA" id="ARBA00023157"/>
    </source>
</evidence>
<evidence type="ECO:0000313" key="6">
    <source>
        <dbReference type="EMBL" id="KAH3827306.1"/>
    </source>
</evidence>
<evidence type="ECO:0000256" key="3">
    <source>
        <dbReference type="RuleBase" id="RU363034"/>
    </source>
</evidence>
<dbReference type="GO" id="GO:0004252">
    <property type="term" value="F:serine-type endopeptidase activity"/>
    <property type="evidence" value="ECO:0007669"/>
    <property type="project" value="InterPro"/>
</dbReference>
<sequence>MECKLPILIGTFIVLASVGQGDDVTLSRVKRVIGGETLSRDQSPWLVWLHGKIVTQRLFGFLPLHHRHVYCGGSLLNSQWILTAAHCFDGGVDARDVDSWEVLMAANDNKVVLADRFMDFLGRTLGRSDWLLWEMGVSRIILHPGYTGNDHWYQDIALVRLASTVNPGPDGPQVAPVQLPAPRDSSFPALGDRCQIMGWGCTSAGGGISRYAQSIELPILEDRMCESFYRTRSMYGRLCAGFKSDTSAKGICPGDSGGPLMCRTFTGETVQVGIASFTSRDSPERFPAVFTRVSDYVDWIRLYTRI</sequence>
<dbReference type="InterPro" id="IPR001314">
    <property type="entry name" value="Peptidase_S1A"/>
</dbReference>
<keyword evidence="3" id="KW-0645">Protease</keyword>
<keyword evidence="3" id="KW-0720">Serine protease</keyword>
<feature type="chain" id="PRO_5039468033" description="Peptidase S1 domain-containing protein" evidence="4">
    <location>
        <begin position="22"/>
        <end position="306"/>
    </location>
</feature>
<dbReference type="SMART" id="SM00020">
    <property type="entry name" value="Tryp_SPc"/>
    <property type="match status" value="1"/>
</dbReference>
<name>A0A9D4H5D6_DREPO</name>
<dbReference type="PANTHER" id="PTHR24256">
    <property type="entry name" value="TRYPTASE-RELATED"/>
    <property type="match status" value="1"/>
</dbReference>
<evidence type="ECO:0000259" key="5">
    <source>
        <dbReference type="PROSITE" id="PS50240"/>
    </source>
</evidence>
<organism evidence="6 7">
    <name type="scientific">Dreissena polymorpha</name>
    <name type="common">Zebra mussel</name>
    <name type="synonym">Mytilus polymorpha</name>
    <dbReference type="NCBI Taxonomy" id="45954"/>
    <lineage>
        <taxon>Eukaryota</taxon>
        <taxon>Metazoa</taxon>
        <taxon>Spiralia</taxon>
        <taxon>Lophotrochozoa</taxon>
        <taxon>Mollusca</taxon>
        <taxon>Bivalvia</taxon>
        <taxon>Autobranchia</taxon>
        <taxon>Heteroconchia</taxon>
        <taxon>Euheterodonta</taxon>
        <taxon>Imparidentia</taxon>
        <taxon>Neoheterodontei</taxon>
        <taxon>Myida</taxon>
        <taxon>Dreissenoidea</taxon>
        <taxon>Dreissenidae</taxon>
        <taxon>Dreissena</taxon>
    </lineage>
</organism>
<protein>
    <recommendedName>
        <fullName evidence="5">Peptidase S1 domain-containing protein</fullName>
    </recommendedName>
</protein>
<dbReference type="EMBL" id="JAIWYP010000005">
    <property type="protein sequence ID" value="KAH3827306.1"/>
    <property type="molecule type" value="Genomic_DNA"/>
</dbReference>
<dbReference type="InterPro" id="IPR051487">
    <property type="entry name" value="Ser/Thr_Proteases_Immune/Dev"/>
</dbReference>
<dbReference type="CDD" id="cd00190">
    <property type="entry name" value="Tryp_SPc"/>
    <property type="match status" value="1"/>
</dbReference>
<dbReference type="GO" id="GO:0006508">
    <property type="term" value="P:proteolysis"/>
    <property type="evidence" value="ECO:0007669"/>
    <property type="project" value="UniProtKB-KW"/>
</dbReference>
<dbReference type="AlphaFoldDB" id="A0A9D4H5D6"/>
<dbReference type="Proteomes" id="UP000828390">
    <property type="component" value="Unassembled WGS sequence"/>
</dbReference>
<gene>
    <name evidence="6" type="ORF">DPMN_129237</name>
</gene>
<reference evidence="6" key="1">
    <citation type="journal article" date="2019" name="bioRxiv">
        <title>The Genome of the Zebra Mussel, Dreissena polymorpha: A Resource for Invasive Species Research.</title>
        <authorList>
            <person name="McCartney M.A."/>
            <person name="Auch B."/>
            <person name="Kono T."/>
            <person name="Mallez S."/>
            <person name="Zhang Y."/>
            <person name="Obille A."/>
            <person name="Becker A."/>
            <person name="Abrahante J.E."/>
            <person name="Garbe J."/>
            <person name="Badalamenti J.P."/>
            <person name="Herman A."/>
            <person name="Mangelson H."/>
            <person name="Liachko I."/>
            <person name="Sullivan S."/>
            <person name="Sone E.D."/>
            <person name="Koren S."/>
            <person name="Silverstein K.A.T."/>
            <person name="Beckman K.B."/>
            <person name="Gohl D.M."/>
        </authorList>
    </citation>
    <scope>NUCLEOTIDE SEQUENCE</scope>
    <source>
        <strain evidence="6">Duluth1</strain>
        <tissue evidence="6">Whole animal</tissue>
    </source>
</reference>
<comment type="similarity">
    <text evidence="2">Belongs to the peptidase S1 family. CLIP subfamily.</text>
</comment>
<feature type="domain" description="Peptidase S1" evidence="5">
    <location>
        <begin position="32"/>
        <end position="305"/>
    </location>
</feature>
<dbReference type="InterPro" id="IPR043504">
    <property type="entry name" value="Peptidase_S1_PA_chymotrypsin"/>
</dbReference>
<dbReference type="Pfam" id="PF00089">
    <property type="entry name" value="Trypsin"/>
    <property type="match status" value="1"/>
</dbReference>
<evidence type="ECO:0000256" key="2">
    <source>
        <dbReference type="ARBA" id="ARBA00024195"/>
    </source>
</evidence>
<keyword evidence="3" id="KW-0378">Hydrolase</keyword>
<dbReference type="PROSITE" id="PS00135">
    <property type="entry name" value="TRYPSIN_SER"/>
    <property type="match status" value="1"/>
</dbReference>
<keyword evidence="4" id="KW-0732">Signal</keyword>
<dbReference type="SUPFAM" id="SSF50494">
    <property type="entry name" value="Trypsin-like serine proteases"/>
    <property type="match status" value="1"/>
</dbReference>
<feature type="signal peptide" evidence="4">
    <location>
        <begin position="1"/>
        <end position="21"/>
    </location>
</feature>
<evidence type="ECO:0000256" key="4">
    <source>
        <dbReference type="SAM" id="SignalP"/>
    </source>
</evidence>
<dbReference type="InterPro" id="IPR001254">
    <property type="entry name" value="Trypsin_dom"/>
</dbReference>
<dbReference type="InterPro" id="IPR009003">
    <property type="entry name" value="Peptidase_S1_PA"/>
</dbReference>
<dbReference type="InterPro" id="IPR018114">
    <property type="entry name" value="TRYPSIN_HIS"/>
</dbReference>
<accession>A0A9D4H5D6</accession>
<dbReference type="PROSITE" id="PS50240">
    <property type="entry name" value="TRYPSIN_DOM"/>
    <property type="match status" value="1"/>
</dbReference>